<evidence type="ECO:0000313" key="1">
    <source>
        <dbReference type="EMBL" id="EUJ27143.1"/>
    </source>
</evidence>
<dbReference type="EMBL" id="AODG01000013">
    <property type="protein sequence ID" value="EUJ27143.1"/>
    <property type="molecule type" value="Genomic_DNA"/>
</dbReference>
<keyword evidence="1" id="KW-0689">Ribosomal protein</keyword>
<name>A0A829R5Y6_LISGR</name>
<dbReference type="AlphaFoldDB" id="A0A829R5Y6"/>
<sequence>MEVKVLDVNLDEKRLSLSIKALQEDPDAEPEYELPEESTGFQMSDIIGDQLKNIQNKENE</sequence>
<dbReference type="Proteomes" id="UP000019251">
    <property type="component" value="Unassembled WGS sequence"/>
</dbReference>
<reference evidence="1 2" key="1">
    <citation type="submission" date="2012-12" db="EMBL/GenBank/DDBJ databases">
        <title>Novel taxa of Listeriaceae from agricultural environments in the United States.</title>
        <authorList>
            <person name="den Bakker H.C."/>
            <person name="Allred A."/>
            <person name="Warchocki S."/>
            <person name="Wright E.M."/>
            <person name="Burrell A."/>
            <person name="Nightingale K.K."/>
            <person name="Kephart D."/>
            <person name="Wiedmann M."/>
        </authorList>
    </citation>
    <scope>NUCLEOTIDE SEQUENCE [LARGE SCALE GENOMIC DNA]</scope>
    <source>
        <strain evidence="1 2">FSL F6-1183</strain>
    </source>
</reference>
<dbReference type="GO" id="GO:0005840">
    <property type="term" value="C:ribosome"/>
    <property type="evidence" value="ECO:0007669"/>
    <property type="project" value="UniProtKB-KW"/>
</dbReference>
<protein>
    <submittedName>
        <fullName evidence="1">30S ribosomal protein S1</fullName>
    </submittedName>
</protein>
<keyword evidence="1" id="KW-0687">Ribonucleoprotein</keyword>
<gene>
    <name evidence="1" type="primary">rpsA</name>
    <name evidence="1" type="ORF">LMUR_11612</name>
</gene>
<evidence type="ECO:0000313" key="2">
    <source>
        <dbReference type="Proteomes" id="UP000019251"/>
    </source>
</evidence>
<proteinExistence type="predicted"/>
<accession>A0A829R5Y6</accession>
<comment type="caution">
    <text evidence="1">The sequence shown here is derived from an EMBL/GenBank/DDBJ whole genome shotgun (WGS) entry which is preliminary data.</text>
</comment>
<organism evidence="1 2">
    <name type="scientific">Listeria grayi FSL F6-1183</name>
    <dbReference type="NCBI Taxonomy" id="1265827"/>
    <lineage>
        <taxon>Bacteria</taxon>
        <taxon>Bacillati</taxon>
        <taxon>Bacillota</taxon>
        <taxon>Bacilli</taxon>
        <taxon>Bacillales</taxon>
        <taxon>Listeriaceae</taxon>
        <taxon>Listeria</taxon>
    </lineage>
</organism>